<dbReference type="PANTHER" id="PTHR21015">
    <property type="entry name" value="UDP-N-ACETYLGLUCOSAMINE--N-ACETYLMURAMYL-(PENTAPEPTIDE) PYROPHOSPHORYL-UNDECAPRENOL N-ACETYLGLUCOSAMINE TRANSFERASE 1"/>
    <property type="match status" value="1"/>
</dbReference>
<reference evidence="2 3" key="1">
    <citation type="journal article" date="2015" name="Genome Announc.">
        <title>Draft Genome Sequence of Filamentous Marine Cyanobacterium Lyngbya confervoides Strain BDU141951.</title>
        <authorList>
            <person name="Chandrababunaidu M.M."/>
            <person name="Sen D."/>
            <person name="Tripathy S."/>
        </authorList>
    </citation>
    <scope>NUCLEOTIDE SEQUENCE [LARGE SCALE GENOMIC DNA]</scope>
    <source>
        <strain evidence="2 3">BDU141951</strain>
    </source>
</reference>
<accession>A0ABD4T7D1</accession>
<proteinExistence type="predicted"/>
<dbReference type="AlphaFoldDB" id="A0ABD4T7D1"/>
<comment type="caution">
    <text evidence="2">The sequence shown here is derived from an EMBL/GenBank/DDBJ whole genome shotgun (WGS) entry which is preliminary data.</text>
</comment>
<evidence type="ECO:0000313" key="2">
    <source>
        <dbReference type="EMBL" id="MCM1984472.1"/>
    </source>
</evidence>
<name>A0ABD4T7D1_9CYAN</name>
<dbReference type="Proteomes" id="UP000031561">
    <property type="component" value="Unassembled WGS sequence"/>
</dbReference>
<sequence>MPIDILLISGMKEATREALPRGVDYITLPALQKNEQGQYGARSLGLSLTSIIQLRSQIIRAAIIEYQPDLLIVDNVPRGAVRELDATLDYVKTQTHIRCVLGLRDILDTPDVVQRDWQRAENEAAIRRYYDAIWIYGDPKVYDLTQQYHFAVDTRAKMKSLGYLDQRQRLRHMGASQLKQVQSLNLPDKDFVLGVVGGGQDGADLAIAFAKASLPKGLSGVLITGPFMPLEVKKRVQAIAEKRPNFYLVDYLEEPTYLMKRASRVVAMGGYNTTCEILSFQKKALIVPRVTPRQEQWIRAEQLQKLGLLDTLHPSKISPKKLSSWLKQPMKGVKSRQVIQMNAAQNIVNEVQRLLCDVSLPKAC</sequence>
<dbReference type="InterPro" id="IPR007235">
    <property type="entry name" value="Glyco_trans_28_C"/>
</dbReference>
<dbReference type="Pfam" id="PF04101">
    <property type="entry name" value="Glyco_tran_28_C"/>
    <property type="match status" value="1"/>
</dbReference>
<dbReference type="EMBL" id="JTHE03000098">
    <property type="protein sequence ID" value="MCM1984472.1"/>
    <property type="molecule type" value="Genomic_DNA"/>
</dbReference>
<dbReference type="Gene3D" id="3.40.50.2000">
    <property type="entry name" value="Glycogen Phosphorylase B"/>
    <property type="match status" value="1"/>
</dbReference>
<dbReference type="PANTHER" id="PTHR21015:SF28">
    <property type="entry name" value="SLL1722 PROTEIN"/>
    <property type="match status" value="1"/>
</dbReference>
<evidence type="ECO:0000313" key="3">
    <source>
        <dbReference type="Proteomes" id="UP000031561"/>
    </source>
</evidence>
<organism evidence="2 3">
    <name type="scientific">Lyngbya confervoides BDU141951</name>
    <dbReference type="NCBI Taxonomy" id="1574623"/>
    <lineage>
        <taxon>Bacteria</taxon>
        <taxon>Bacillati</taxon>
        <taxon>Cyanobacteriota</taxon>
        <taxon>Cyanophyceae</taxon>
        <taxon>Oscillatoriophycideae</taxon>
        <taxon>Oscillatoriales</taxon>
        <taxon>Microcoleaceae</taxon>
        <taxon>Lyngbya</taxon>
    </lineage>
</organism>
<gene>
    <name evidence="2" type="ORF">QQ91_0016740</name>
</gene>
<dbReference type="RefSeq" id="WP_166283248.1">
    <property type="nucleotide sequence ID" value="NZ_JTHE03000098.1"/>
</dbReference>
<protein>
    <submittedName>
        <fullName evidence="2">Glycosyltransferase</fullName>
    </submittedName>
</protein>
<keyword evidence="3" id="KW-1185">Reference proteome</keyword>
<evidence type="ECO:0000259" key="1">
    <source>
        <dbReference type="Pfam" id="PF04101"/>
    </source>
</evidence>
<dbReference type="SUPFAM" id="SSF53756">
    <property type="entry name" value="UDP-Glycosyltransferase/glycogen phosphorylase"/>
    <property type="match status" value="1"/>
</dbReference>
<feature type="domain" description="Glycosyl transferase family 28 C-terminal" evidence="1">
    <location>
        <begin position="195"/>
        <end position="344"/>
    </location>
</feature>